<evidence type="ECO:0000256" key="6">
    <source>
        <dbReference type="ARBA" id="ARBA00022741"/>
    </source>
</evidence>
<dbReference type="InterPro" id="IPR042219">
    <property type="entry name" value="AAA_lid_11_sf"/>
</dbReference>
<dbReference type="Pfam" id="PF12780">
    <property type="entry name" value="AAA_8"/>
    <property type="match status" value="3"/>
</dbReference>
<keyword evidence="11" id="KW-0505">Motor protein</keyword>
<dbReference type="Gene3D" id="1.10.287.2620">
    <property type="match status" value="1"/>
</dbReference>
<dbReference type="InterPro" id="IPR042222">
    <property type="entry name" value="Dynein_2_N"/>
</dbReference>
<dbReference type="Gene3D" id="1.20.1270.280">
    <property type="match status" value="1"/>
</dbReference>
<dbReference type="InterPro" id="IPR043160">
    <property type="entry name" value="Dynein_C_barrel"/>
</dbReference>
<dbReference type="SMART" id="SM00382">
    <property type="entry name" value="AAA"/>
    <property type="match status" value="2"/>
</dbReference>
<evidence type="ECO:0000256" key="1">
    <source>
        <dbReference type="ARBA" id="ARBA00004430"/>
    </source>
</evidence>
<keyword evidence="7" id="KW-0067">ATP-binding</keyword>
<dbReference type="InterPro" id="IPR035699">
    <property type="entry name" value="AAA_6"/>
</dbReference>
<evidence type="ECO:0000256" key="5">
    <source>
        <dbReference type="ARBA" id="ARBA00022737"/>
    </source>
</evidence>
<keyword evidence="3" id="KW-0963">Cytoplasm</keyword>
<keyword evidence="17" id="KW-1185">Reference proteome</keyword>
<keyword evidence="5" id="KW-0677">Repeat</keyword>
<protein>
    <submittedName>
        <fullName evidence="16">Putative Ciliary dynein heavy chain</fullName>
    </submittedName>
</protein>
<dbReference type="Gene3D" id="1.10.8.720">
    <property type="entry name" value="Region D6 of dynein motor"/>
    <property type="match status" value="1"/>
</dbReference>
<dbReference type="Proteomes" id="UP000037510">
    <property type="component" value="Unassembled WGS sequence"/>
</dbReference>
<dbReference type="Pfam" id="PF17852">
    <property type="entry name" value="Dynein_AAA_lid"/>
    <property type="match status" value="1"/>
</dbReference>
<dbReference type="FunFam" id="1.20.1270.280:FF:000003">
    <property type="entry name" value="Dynein axonemal heavy chain 17"/>
    <property type="match status" value="1"/>
</dbReference>
<evidence type="ECO:0000256" key="8">
    <source>
        <dbReference type="ARBA" id="ARBA00023017"/>
    </source>
</evidence>
<dbReference type="Gene3D" id="3.20.180.20">
    <property type="entry name" value="Dynein heavy chain, N-terminal domain 2"/>
    <property type="match status" value="1"/>
</dbReference>
<evidence type="ECO:0000256" key="9">
    <source>
        <dbReference type="ARBA" id="ARBA00023054"/>
    </source>
</evidence>
<dbReference type="Pfam" id="PF12774">
    <property type="entry name" value="AAA_6"/>
    <property type="match status" value="1"/>
</dbReference>
<dbReference type="FunFam" id="1.10.287.2620:FF:000004">
    <property type="entry name" value="Dynein axonemal heavy chain 17"/>
    <property type="match status" value="1"/>
</dbReference>
<dbReference type="FunFam" id="1.20.140.100:FF:000001">
    <property type="entry name" value="dynein heavy chain 17, axonemal"/>
    <property type="match status" value="1"/>
</dbReference>
<dbReference type="Pfam" id="PF12781">
    <property type="entry name" value="AAA_9"/>
    <property type="match status" value="1"/>
</dbReference>
<gene>
    <name evidence="16" type="ORF">OBRU01_01366</name>
</gene>
<keyword evidence="12" id="KW-0206">Cytoskeleton</keyword>
<evidence type="ECO:0000259" key="15">
    <source>
        <dbReference type="SMART" id="SM00382"/>
    </source>
</evidence>
<feature type="domain" description="AAA+ ATPase" evidence="15">
    <location>
        <begin position="1757"/>
        <end position="1893"/>
    </location>
</feature>
<dbReference type="Pfam" id="PF08393">
    <property type="entry name" value="DHC_N2"/>
    <property type="match status" value="1"/>
</dbReference>
<evidence type="ECO:0000256" key="2">
    <source>
        <dbReference type="ARBA" id="ARBA00008887"/>
    </source>
</evidence>
<feature type="domain" description="AAA+ ATPase" evidence="15">
    <location>
        <begin position="2301"/>
        <end position="2446"/>
    </location>
</feature>
<evidence type="ECO:0000256" key="3">
    <source>
        <dbReference type="ARBA" id="ARBA00022490"/>
    </source>
</evidence>
<dbReference type="InterPro" id="IPR041466">
    <property type="entry name" value="Dynein_AAA5_ext"/>
</dbReference>
<dbReference type="GO" id="GO:0008569">
    <property type="term" value="F:minus-end-directed microtubule motor activity"/>
    <property type="evidence" value="ECO:0007669"/>
    <property type="project" value="InterPro"/>
</dbReference>
<evidence type="ECO:0000256" key="10">
    <source>
        <dbReference type="ARBA" id="ARBA00023069"/>
    </source>
</evidence>
<dbReference type="InterPro" id="IPR004273">
    <property type="entry name" value="Dynein_heavy_D6_P-loop"/>
</dbReference>
<keyword evidence="6" id="KW-0547">Nucleotide-binding</keyword>
<dbReference type="Pfam" id="PF12775">
    <property type="entry name" value="AAA_7"/>
    <property type="match status" value="1"/>
</dbReference>
<dbReference type="InterPro" id="IPR027417">
    <property type="entry name" value="P-loop_NTPase"/>
</dbReference>
<dbReference type="STRING" id="104452.A0A0L7LUC4"/>
<evidence type="ECO:0000313" key="16">
    <source>
        <dbReference type="EMBL" id="KOB78984.1"/>
    </source>
</evidence>
<comment type="similarity">
    <text evidence="2">Belongs to the dynein heavy chain family.</text>
</comment>
<dbReference type="Pfam" id="PF12777">
    <property type="entry name" value="MT"/>
    <property type="match status" value="1"/>
</dbReference>
<dbReference type="PANTHER" id="PTHR45703:SF8">
    <property type="entry name" value="DYNEINS HEAVY CHAIN"/>
    <property type="match status" value="1"/>
</dbReference>
<dbReference type="Pfam" id="PF03028">
    <property type="entry name" value="Dynein_heavy"/>
    <property type="match status" value="1"/>
</dbReference>
<reference evidence="16 17" key="1">
    <citation type="journal article" date="2015" name="Genome Biol. Evol.">
        <title>The genome of winter moth (Operophtera brumata) provides a genomic perspective on sexual dimorphism and phenology.</title>
        <authorList>
            <person name="Derks M.F."/>
            <person name="Smit S."/>
            <person name="Salis L."/>
            <person name="Schijlen E."/>
            <person name="Bossers A."/>
            <person name="Mateman C."/>
            <person name="Pijl A.S."/>
            <person name="de Ridder D."/>
            <person name="Groenen M.A."/>
            <person name="Visser M.E."/>
            <person name="Megens H.J."/>
        </authorList>
    </citation>
    <scope>NUCLEOTIDE SEQUENCE [LARGE SCALE GENOMIC DNA]</scope>
    <source>
        <strain evidence="16">WM2013NL</strain>
        <tissue evidence="16">Head and thorax</tissue>
    </source>
</reference>
<dbReference type="InterPro" id="IPR042228">
    <property type="entry name" value="Dynein_linker_3"/>
</dbReference>
<dbReference type="InterPro" id="IPR013602">
    <property type="entry name" value="Dynein_heavy_linker"/>
</dbReference>
<dbReference type="InterPro" id="IPR003593">
    <property type="entry name" value="AAA+_ATPase"/>
</dbReference>
<dbReference type="GO" id="GO:0045505">
    <property type="term" value="F:dynein intermediate chain binding"/>
    <property type="evidence" value="ECO:0007669"/>
    <property type="project" value="InterPro"/>
</dbReference>
<evidence type="ECO:0000256" key="11">
    <source>
        <dbReference type="ARBA" id="ARBA00023175"/>
    </source>
</evidence>
<dbReference type="Gene3D" id="1.20.920.30">
    <property type="match status" value="1"/>
</dbReference>
<dbReference type="GO" id="GO:0051959">
    <property type="term" value="F:dynein light intermediate chain binding"/>
    <property type="evidence" value="ECO:0007669"/>
    <property type="project" value="InterPro"/>
</dbReference>
<dbReference type="FunFam" id="1.10.8.710:FF:000002">
    <property type="entry name" value="dynein heavy chain 17, axonemal"/>
    <property type="match status" value="1"/>
</dbReference>
<dbReference type="Pfam" id="PF17857">
    <property type="entry name" value="AAA_lid_1"/>
    <property type="match status" value="1"/>
</dbReference>
<dbReference type="InterPro" id="IPR026983">
    <property type="entry name" value="DHC"/>
</dbReference>
<keyword evidence="13" id="KW-0966">Cell projection</keyword>
<dbReference type="InterPro" id="IPR024743">
    <property type="entry name" value="Dynein_HC_stalk"/>
</dbReference>
<accession>A0A0L7LUC4</accession>
<keyword evidence="10" id="KW-0969">Cilium</keyword>
<dbReference type="Gene3D" id="1.10.287.2610">
    <property type="match status" value="1"/>
</dbReference>
<dbReference type="InterPro" id="IPR041658">
    <property type="entry name" value="AAA_lid_11"/>
</dbReference>
<dbReference type="PANTHER" id="PTHR45703">
    <property type="entry name" value="DYNEIN HEAVY CHAIN"/>
    <property type="match status" value="1"/>
</dbReference>
<dbReference type="GO" id="GO:0007018">
    <property type="term" value="P:microtubule-based movement"/>
    <property type="evidence" value="ECO:0007669"/>
    <property type="project" value="InterPro"/>
</dbReference>
<dbReference type="GO" id="GO:0031514">
    <property type="term" value="C:motile cilium"/>
    <property type="evidence" value="ECO:0007669"/>
    <property type="project" value="UniProtKB-ARBA"/>
</dbReference>
<evidence type="ECO:0000256" key="12">
    <source>
        <dbReference type="ARBA" id="ARBA00023212"/>
    </source>
</evidence>
<dbReference type="FunFam" id="3.40.50.300:FF:000219">
    <property type="entry name" value="Dynein axonemal heavy chain 17"/>
    <property type="match status" value="1"/>
</dbReference>
<dbReference type="GO" id="GO:0005930">
    <property type="term" value="C:axoneme"/>
    <property type="evidence" value="ECO:0007669"/>
    <property type="project" value="UniProtKB-SubCell"/>
</dbReference>
<dbReference type="FunFam" id="1.20.58.1120:FF:000002">
    <property type="entry name" value="Dynein heavy chain 9, axonemal"/>
    <property type="match status" value="1"/>
</dbReference>
<dbReference type="Gene3D" id="1.10.8.1220">
    <property type="match status" value="1"/>
</dbReference>
<dbReference type="InterPro" id="IPR013594">
    <property type="entry name" value="Dynein_heavy_tail"/>
</dbReference>
<evidence type="ECO:0000256" key="4">
    <source>
        <dbReference type="ARBA" id="ARBA00022701"/>
    </source>
</evidence>
<feature type="coiled-coil region" evidence="14">
    <location>
        <begin position="3064"/>
        <end position="3105"/>
    </location>
</feature>
<dbReference type="InterPro" id="IPR041228">
    <property type="entry name" value="Dynein_C"/>
</dbReference>
<dbReference type="InterPro" id="IPR024317">
    <property type="entry name" value="Dynein_heavy_chain_D4_dom"/>
</dbReference>
<dbReference type="GO" id="GO:0030286">
    <property type="term" value="C:dynein complex"/>
    <property type="evidence" value="ECO:0007669"/>
    <property type="project" value="UniProtKB-KW"/>
</dbReference>
<dbReference type="FunFam" id="3.20.180.20:FF:000001">
    <property type="entry name" value="Dynein axonemal heavy chain 5"/>
    <property type="match status" value="1"/>
</dbReference>
<dbReference type="Gene3D" id="3.40.50.300">
    <property type="entry name" value="P-loop containing nucleotide triphosphate hydrolases"/>
    <property type="match status" value="7"/>
</dbReference>
<feature type="coiled-coil region" evidence="14">
    <location>
        <begin position="2990"/>
        <end position="3017"/>
    </location>
</feature>
<keyword evidence="4" id="KW-0493">Microtubule</keyword>
<proteinExistence type="inferred from homology"/>
<keyword evidence="9 14" id="KW-0175">Coiled coil</keyword>
<comment type="subcellular location">
    <subcellularLocation>
        <location evidence="1">Cytoplasm</location>
        <location evidence="1">Cytoskeleton</location>
        <location evidence="1">Cilium axoneme</location>
    </subcellularLocation>
</comment>
<dbReference type="Gene3D" id="3.10.490.20">
    <property type="match status" value="1"/>
</dbReference>
<evidence type="ECO:0000256" key="14">
    <source>
        <dbReference type="SAM" id="Coils"/>
    </source>
</evidence>
<dbReference type="InterPro" id="IPR043157">
    <property type="entry name" value="Dynein_AAA1S"/>
</dbReference>
<dbReference type="FunFam" id="1.10.8.720:FF:000002">
    <property type="entry name" value="Dynein heavy chain 9, axonemal"/>
    <property type="match status" value="1"/>
</dbReference>
<dbReference type="FunFam" id="3.40.50.300:FF:000411">
    <property type="entry name" value="dynein heavy chain 17, axonemal"/>
    <property type="match status" value="1"/>
</dbReference>
<dbReference type="Gene3D" id="1.20.140.100">
    <property type="entry name" value="Dynein heavy chain, N-terminal domain 2"/>
    <property type="match status" value="1"/>
</dbReference>
<dbReference type="FunFam" id="3.40.50.300:FF:000667">
    <property type="entry name" value="Dynein axonemal heavy chain 11"/>
    <property type="match status" value="1"/>
</dbReference>
<evidence type="ECO:0000256" key="13">
    <source>
        <dbReference type="ARBA" id="ARBA00023273"/>
    </source>
</evidence>
<organism evidence="16 17">
    <name type="scientific">Operophtera brumata</name>
    <name type="common">Winter moth</name>
    <name type="synonym">Phalaena brumata</name>
    <dbReference type="NCBI Taxonomy" id="104452"/>
    <lineage>
        <taxon>Eukaryota</taxon>
        <taxon>Metazoa</taxon>
        <taxon>Ecdysozoa</taxon>
        <taxon>Arthropoda</taxon>
        <taxon>Hexapoda</taxon>
        <taxon>Insecta</taxon>
        <taxon>Pterygota</taxon>
        <taxon>Neoptera</taxon>
        <taxon>Endopterygota</taxon>
        <taxon>Lepidoptera</taxon>
        <taxon>Glossata</taxon>
        <taxon>Ditrysia</taxon>
        <taxon>Geometroidea</taxon>
        <taxon>Geometridae</taxon>
        <taxon>Larentiinae</taxon>
        <taxon>Operophtera</taxon>
    </lineage>
</organism>
<sequence>MDQAGPSTSNQDPRFDFIGSYVVKTLKLKPEKWMRVLGTEEYKCTLRDFVDRQFPILLVVVLTHANQLVPVISFPCYLKNKAVYFVKKSPDIIPKENCAEMVIFGDLAPRLIDELAALVDEVFVPLLSNPLNHEGWPLVVSQDILKQIHNLKSTVYEVKGKVNGQTVLPMPVGVELVHDAEKELKKGAVVDLYLKSAIEELAFWKSRLSNLNYIYDQLRTERVRCMAVILEKTTSAYYPCFSRLFKNIVSVVSGVAALAEAREIDLYLRTLEKHFQALEDTDFTECQPLFRPLFHVICMIWRDSKYYCNSSKLMVLLKQICNSLIYQAKKCLDPSTLFHSDIDEATQRIQVTINILKKFRCTFDDFKDRLPKYFEDRKVIPWTFHPDSVFERLNRFLERLNTIQWFFKTVLEFQKLEKIEIGGLKGRVLGGQIREISAEFETYFHGFASKSYDVLDPDDETFNIDFKDFQDNIVDLDLKLSTVLVESFDNCSTLESIFKLIDIVGSVLDRPLIRNEFTAKYCEIIVELEREIVNCEELFTEQSTRFYKYGVMEVDAFFPPIAGGLLYMTTLATRISKPVACFRNLPHPIKDTDEAKKIFIRHDELIEKIKQFKKKYFDDWTLTVPKIIKEKANNMILARQGSDLILNFSPVLLDLLKEVHHLRNNPDVSHMLPKEGLELFEKQEIYRQYRINLGITIDWYNQIRKNSQKVEFDLVEDEIKAIDQRIDKAQNQLNWNSNDLWNYLQDLHTLVGNLYERMSKIQENLVEIKAVMVDWSGQPLFERKEGKKDTLLNLDDRQEKKNKRYNDIIATANRINELLKENMELFNMQDNQDSEIWVNYVAFIDALFEESIFRSIACSMGYVSEHMNSKNKLSPLFEAQLELLDPDMVFAPSLDPNDEKGFTALIISIMDDILRMSTLVDRIDTRKDKTYEQYVVNSEDVIEMKNDIIAGIEKVIEDANDFCKTFENYSYLWLEERDAVMEIFLTYGRILTPDEVDKIGSEDKDVIPPTPCAPKMEGFREQIDQFENLFMDIEDMDSHKIFNCWFQAVPEGDYEALVAIMGYLMNVKERSLTTDDMFQPLTETIELLKFYDMDIPEEVNVLLQELPEQWQTTKKLALTVKQQVAPLQAAEVSGIRKKIATFDSHISYYRDVFKRYEFFKYECEDPYEVMSRVDFEMLYLEEEMRGIQESGSLFEVNVPEFKLLKQCRKELRMLKQLWDYVYIVRTSIEDWKTTPWRKIDVENMDIECKKFAKEIRLLDKEMRRAVGELQNPAIRERHWDQLMSTTKVRIVMDKNTTLADLLALNLHECEEEVKNIVDKAVKEMSMEKVLKDLHTTWSGMEFEQEVHARTQCVLLRASEELIETLEENQVQLQNLITSKFIAHFLEEVSGWQQKLSIADQVITFWFEVQRTWTHLESIFMSSEDIRKQLPEDSARFDRIDAEFKVLSEDMSKTPNVVKGTNKEGLVDQLDNLQKDLIICEKALAEYLETKRLAFPRFYFVSSADLLDILSNGNQADLVIRHLTKLFDSIAKLRFIESDKPTDKVSSGMIAKDGEYVPFHGSCDCTGPVEIWLNRLQDIMRSTIRHYFGEAIVSYEEKPREQWLFDFMAQVSLCGSQIWWTTEVNMAFARLEEGYDNALKDYYKKQLSQLSTLISLLIGELSKEDRQKIMTICTIDVHSRDVVSKMIQGKIEAGSAFQWQSQLRHRWDENEGHCFANICDAQFIYSYEYLGNTPRLVITPLTDRCYITLTQSLHLIMGGGPAGPAGTGKTETTKDLGRALGIMVYVFNCSEQMDYQSCGNIYKGLAQTGAWGCFDEFNRISVEVLSVVAVQVKSVQDAIRDKKERFNFMGEIIVLVPSVGIFITMNPGYAGRTELPENLKALFRPCAMVVPDFELICEIMLVAEGFQEAKILARKFITLYTLCKELLSKQDHYDWGLRAIKSVLVVAGSLKRGDPGRPEEEVLMRTLRDFNIPKIVTDDMPVFMGLIGDLFPALEVPRKRDLEFERTVKQAAMDLLLQPEDNFILKVVQLEELLEVRHSVFIVGNAGTGKTQVWKTLFKTYQNLRKKPLFTDLNPKAVTNDELFGIINPATREWKDGLFSVIMRDQANLVGDNPKWIVLDGDIDPMWIESLNTVMDDNKILTLASNERIALTPSMRLMFEISNLRTATPATVSRAGILYINPQDLGWNPYVTSWVETRKIPAEKSNLVILFDKYIPACLETVRNRFKKITPIAEMAHVQMLCHLLDVLFVPENTPAECPKDWHDIFFVFACVWAFGSAMFQDTSIDYRVVHSVDREDSQIRKKTPVMLVGGAGCGKTVLINEKLQTLPESYAIQSVPFNFYTTSEMLQKVLEKPLEKKAGRNYGPPGSKTLIYFIDDMNMPEVDTYGTVQPHTIIRQHLDYGHWYDRTKLSLKDIHNTQYVSCMNPTSGSFTINPRLQRHFCVFAISFPNNEALNSIYNNILYQHLTNPELRINPLIANEYSDSNCDSAKQDIASLLTNSDQVSLHFQLKRFIQCVPGGLLFSTNECLENTSDILRLWLHETHRVYGDKLNEEKDIDAFLKMQVDICKKTFEKPNIYCHFAGGIGEPKYIPIENWEQLNKLLTEAMASYNDLIAAMNLVLFEDAMMHICRINRILESPRGSALLVGVGGSGKQSLSRLAAFISSLEVQQIQLKKGYGVSDLKEIDEGVVFEKPNIYCHFAGGIGEPKYIPIENWEQLNKLLTEAMASYNDLIAAMNLVLFEDAMMHICRINRILESPRGSALLVGVGGSGKQSLSRLAAFISSLEVQQIQLKKGYGVSDLKNELSGLYIKTGLKNVGMMFLMTDAQVANEQFLVLINDLLASGEVADLFPDDEFFIDRVRKQLKVVLCFSPVGSTLRVRSRKFPALINCTSINWFHEWPQEALVSVAMRFLEELPSLPVTLRDSISRFMAYVHTSVNTISKSYLANERRLENGLEKLRCTASQVDDLKKTLAVQEIELALKNEAADKLIEMVGVETAKVQHEKQLADEEEEKVAVIAEEALIHYDKENIHPDVIKAIQPYLKDPEFEPGKFYEVFCDVEPKRKALAAANAELMAATETLKSIKAKVMSLEERLATLTADFEKATAEKMKCQSEADATNRTIQLANRLVNGLASENVRWAEAVSNFMIQNTTLPGDILLVCAFISYVGCFTKQYRLDLLHKNWLVFLKTLEQYRLDLLHKDWLVFLKTLEVSKSILENLTLPPIPITEGLDPLTMLTDDTQIAMWQNEGLPSDRMSTENATILSNSVRWPLMIDPQLQGVKWIKQKYGDKLQVIRLGQKGYLDTIEKAIIKGETVLLENIGETVDPVLDPLLGRNLIKKGRAIKIGDKEVEYSPHFRLILHTKLANPHYQPELQAQTTLVNFTVTRDGLEDQLLAELTTQQNQFKIQLKSLEDDLLSRLSSAGENILGDTALVENLETTKKTAADIEKKAFSVVFQMAISKAEPAEEVSQRIKNLIDCISYSVFQYTSRGLFECDKLIFASQMTFQPHVTSPVDFLSNQSWGGICSLAGKDEFRNLDRDIETSPKRWKKIVEIECPEREKFPQEWKNKTALQRLCMLRALRPDRMTYAVATMEFSKSFEETSPTTPIFFILSPGVNPLKDVETLGKVMGFTADTGNFHNVSLGQGQEVVAEQAMDESLEKGHWVVLQNIHLVKKWLPSLEKKMESFANGCHDDFRLFMSAEPAATAAAHIIPQGILESSIKITNEPPTGMQANIHKALDNFNQETLEMCGKEAEFKAILFSLCYFHAVVAERRKFGPQGWNKIYPFNVEANSRVPWEDLRYLFGEIMYGGHITDDWDRRLCNAYLEELMQPDLVDGELQLAPGFPAPPNTDYVGYHQYIEDAMPAESPYLYGLHPNAEIGFLTTTSENLFRTIFEMQPRDAQSSGATTVKQMLDEIMEKLPEEFNMVEIMGKVEERTPYVIVAFQECERMNYLTGEMKRSLRELDLGLKGELTITSDMEDLENALFLDQVPAIWASRAYPSLLGLAAWYVDLLLRLRELETWATDFVLPSSVWLAGFFNPQSLLTAIMQSTARRYELPLDKMCLQCDVTKKMKEEFTMASKLSTHTSSHAYCTLLIWRRATVSLIPGRLRRTAITQDKQDLRNMYECPVYKTRTRGPTYVWTFNLKTKDKPSKWTLAGVALLLQV</sequence>
<dbReference type="GO" id="GO:0005524">
    <property type="term" value="F:ATP binding"/>
    <property type="evidence" value="ECO:0007669"/>
    <property type="project" value="UniProtKB-KW"/>
</dbReference>
<evidence type="ECO:0000313" key="17">
    <source>
        <dbReference type="Proteomes" id="UP000037510"/>
    </source>
</evidence>
<dbReference type="InterPro" id="IPR041589">
    <property type="entry name" value="DNAH3_AAA_lid_1"/>
</dbReference>
<keyword evidence="8" id="KW-0243">Dynein</keyword>
<comment type="caution">
    <text evidence="16">The sequence shown here is derived from an EMBL/GenBank/DDBJ whole genome shotgun (WGS) entry which is preliminary data.</text>
</comment>
<dbReference type="Pfam" id="PF18198">
    <property type="entry name" value="AAA_lid_11"/>
    <property type="match status" value="1"/>
</dbReference>
<dbReference type="InterPro" id="IPR035706">
    <property type="entry name" value="AAA_9"/>
</dbReference>
<evidence type="ECO:0000256" key="7">
    <source>
        <dbReference type="ARBA" id="ARBA00022840"/>
    </source>
</evidence>
<dbReference type="FunFam" id="3.40.50.300:FF:000049">
    <property type="entry name" value="Dynein, axonemal, heavy chain 5"/>
    <property type="match status" value="1"/>
</dbReference>
<dbReference type="GO" id="GO:0005874">
    <property type="term" value="C:microtubule"/>
    <property type="evidence" value="ECO:0007669"/>
    <property type="project" value="UniProtKB-KW"/>
</dbReference>
<dbReference type="SUPFAM" id="SSF52540">
    <property type="entry name" value="P-loop containing nucleoside triphosphate hydrolases"/>
    <property type="match status" value="5"/>
</dbReference>
<dbReference type="EMBL" id="JTDY01000081">
    <property type="protein sequence ID" value="KOB78984.1"/>
    <property type="molecule type" value="Genomic_DNA"/>
</dbReference>
<dbReference type="Gene3D" id="1.10.8.710">
    <property type="match status" value="1"/>
</dbReference>
<name>A0A0L7LUC4_OPEBR</name>
<dbReference type="Gene3D" id="1.20.58.1120">
    <property type="match status" value="1"/>
</dbReference>
<dbReference type="Pfam" id="PF18199">
    <property type="entry name" value="Dynein_C"/>
    <property type="match status" value="1"/>
</dbReference>
<dbReference type="Pfam" id="PF08385">
    <property type="entry name" value="DHC_N1"/>
    <property type="match status" value="1"/>
</dbReference>